<dbReference type="GO" id="GO:0005737">
    <property type="term" value="C:cytoplasm"/>
    <property type="evidence" value="ECO:0007669"/>
    <property type="project" value="UniProtKB-ARBA"/>
</dbReference>
<feature type="region of interest" description="Disordered" evidence="6">
    <location>
        <begin position="136"/>
        <end position="195"/>
    </location>
</feature>
<proteinExistence type="predicted"/>
<feature type="compositionally biased region" description="Polar residues" evidence="6">
    <location>
        <begin position="183"/>
        <end position="195"/>
    </location>
</feature>
<dbReference type="AlphaFoldDB" id="A0A7R8WNS9"/>
<keyword evidence="3" id="KW-0564">Palmitate</keyword>
<evidence type="ECO:0000256" key="2">
    <source>
        <dbReference type="ARBA" id="ARBA00023136"/>
    </source>
</evidence>
<dbReference type="SUPFAM" id="SSF46565">
    <property type="entry name" value="Chaperone J-domain"/>
    <property type="match status" value="1"/>
</dbReference>
<evidence type="ECO:0000256" key="6">
    <source>
        <dbReference type="SAM" id="MobiDB-lite"/>
    </source>
</evidence>
<dbReference type="PANTHER" id="PTHR44027:SF7">
    <property type="entry name" value="DNAJ HOMOLOG SUBFAMILY C MEMBER 5 HOMOLOG"/>
    <property type="match status" value="1"/>
</dbReference>
<evidence type="ECO:0000256" key="4">
    <source>
        <dbReference type="ARBA" id="ARBA00023186"/>
    </source>
</evidence>
<dbReference type="InterPro" id="IPR001623">
    <property type="entry name" value="DnaJ_domain"/>
</dbReference>
<dbReference type="Pfam" id="PF00226">
    <property type="entry name" value="DnaJ"/>
    <property type="match status" value="1"/>
</dbReference>
<feature type="compositionally biased region" description="Polar residues" evidence="6">
    <location>
        <begin position="154"/>
        <end position="164"/>
    </location>
</feature>
<keyword evidence="2" id="KW-0472">Membrane</keyword>
<comment type="subcellular location">
    <subcellularLocation>
        <location evidence="1">Membrane</location>
        <topology evidence="1">Lipid-anchor</topology>
    </subcellularLocation>
</comment>
<dbReference type="OrthoDB" id="445556at2759"/>
<name>A0A7R8WNS9_9CRUS</name>
<evidence type="ECO:0000256" key="1">
    <source>
        <dbReference type="ARBA" id="ARBA00004635"/>
    </source>
</evidence>
<protein>
    <submittedName>
        <fullName evidence="7">Uncharacterized protein</fullName>
    </submittedName>
</protein>
<dbReference type="SMART" id="SM00271">
    <property type="entry name" value="DnaJ"/>
    <property type="match status" value="1"/>
</dbReference>
<evidence type="ECO:0000256" key="5">
    <source>
        <dbReference type="ARBA" id="ARBA00023288"/>
    </source>
</evidence>
<dbReference type="FunFam" id="1.10.287.110:FF:000017">
    <property type="entry name" value="dnaJ homolog subfamily C member 5"/>
    <property type="match status" value="1"/>
</dbReference>
<dbReference type="Gene3D" id="1.10.287.110">
    <property type="entry name" value="DnaJ domain"/>
    <property type="match status" value="1"/>
</dbReference>
<evidence type="ECO:0000313" key="7">
    <source>
        <dbReference type="EMBL" id="CAD7234007.1"/>
    </source>
</evidence>
<gene>
    <name evidence="7" type="ORF">CTOB1V02_LOCUS11825</name>
</gene>
<dbReference type="InterPro" id="IPR036869">
    <property type="entry name" value="J_dom_sf"/>
</dbReference>
<dbReference type="GO" id="GO:0016020">
    <property type="term" value="C:membrane"/>
    <property type="evidence" value="ECO:0007669"/>
    <property type="project" value="UniProtKB-SubCell"/>
</dbReference>
<dbReference type="PRINTS" id="PR00625">
    <property type="entry name" value="JDOMAIN"/>
</dbReference>
<sequence>MEGRKMSTSGESLYVLLGLSKTANPDEIKKTYRKLALKYHPDKNPGNPEAAEKFKEINRANGILSDPTKRNIYDNYGSMGLYIAEQVGEDNVNTYFLVTSPWCKVRSCDVHLNEDLEEARRGMGAGDDIVTSQPMGAKDQQQVFAMPPPPSHAVNETSSLNAATDRTMYTPGGQQPRVAANPFTGQPQGPSNPFR</sequence>
<organism evidence="7">
    <name type="scientific">Cyprideis torosa</name>
    <dbReference type="NCBI Taxonomy" id="163714"/>
    <lineage>
        <taxon>Eukaryota</taxon>
        <taxon>Metazoa</taxon>
        <taxon>Ecdysozoa</taxon>
        <taxon>Arthropoda</taxon>
        <taxon>Crustacea</taxon>
        <taxon>Oligostraca</taxon>
        <taxon>Ostracoda</taxon>
        <taxon>Podocopa</taxon>
        <taxon>Podocopida</taxon>
        <taxon>Cytherocopina</taxon>
        <taxon>Cytheroidea</taxon>
        <taxon>Cytherideidae</taxon>
        <taxon>Cyprideis</taxon>
    </lineage>
</organism>
<reference evidence="7" key="1">
    <citation type="submission" date="2020-11" db="EMBL/GenBank/DDBJ databases">
        <authorList>
            <person name="Tran Van P."/>
        </authorList>
    </citation>
    <scope>NUCLEOTIDE SEQUENCE</scope>
</reference>
<dbReference type="EMBL" id="OB667493">
    <property type="protein sequence ID" value="CAD7234007.1"/>
    <property type="molecule type" value="Genomic_DNA"/>
</dbReference>
<dbReference type="CDD" id="cd06257">
    <property type="entry name" value="DnaJ"/>
    <property type="match status" value="1"/>
</dbReference>
<evidence type="ECO:0000256" key="3">
    <source>
        <dbReference type="ARBA" id="ARBA00023139"/>
    </source>
</evidence>
<accession>A0A7R8WNS9</accession>
<dbReference type="PROSITE" id="PS50076">
    <property type="entry name" value="DNAJ_2"/>
    <property type="match status" value="1"/>
</dbReference>
<dbReference type="InterPro" id="IPR051434">
    <property type="entry name" value="DnaJ_C_subfamily_member5"/>
</dbReference>
<keyword evidence="5" id="KW-0449">Lipoprotein</keyword>
<keyword evidence="4" id="KW-0143">Chaperone</keyword>
<dbReference type="PANTHER" id="PTHR44027">
    <property type="entry name" value="DNAJ HOMOLOG SUBFAMILY C MEMBER 5 HOMOLOG"/>
    <property type="match status" value="1"/>
</dbReference>